<dbReference type="InterPro" id="IPR023293">
    <property type="entry name" value="dGTP_triP_hydro_central_sf"/>
</dbReference>
<dbReference type="Gene3D" id="1.10.3410.10">
    <property type="entry name" value="putative deoxyguanosinetriphosphate triphosphohydrolase like domain"/>
    <property type="match status" value="1"/>
</dbReference>
<sequence length="365" mass="40850">MLYSAAFRRLQQKAQVFSLESNASVRSRLTHSLEVSQVGRYISDKIVELAEIKNPEISRSLAIFVETACLDHDIGNPPFGHFGEAAIQQWFDKNGSDLLKLALPKNPKNSKLLNDFIEFDGNPQGLRILSKLQWNNDQHSLNLTTTSLLSCLKYLRCAGEKKKNSPLYKKAGFFSTESALIKHCWGEHGISNENPHRFPLASIMEAADDISYCISDLEDSVEKGIVSLSHAANWISQKWEAKRGAVTTDYACSEVNAAIYKIQNEWGGFLEASDCSYTFTDFRTSTTRFLVYYAAKNFVALANAGNEIATLLPENSAATIFLEILKDYCRENVYCNEKVQLIEYAGYTAIAGLLEIFKPLLSNHA</sequence>
<keyword evidence="4" id="KW-1185">Reference proteome</keyword>
<dbReference type="AlphaFoldDB" id="A0A1Y6BUG2"/>
<dbReference type="PROSITE" id="PS51831">
    <property type="entry name" value="HD"/>
    <property type="match status" value="1"/>
</dbReference>
<dbReference type="Proteomes" id="UP000192920">
    <property type="component" value="Unassembled WGS sequence"/>
</dbReference>
<dbReference type="PANTHER" id="PTHR11373:SF32">
    <property type="entry name" value="DEOXYGUANOSINETRIPHOSPHATE TRIPHOSPHOHYDROLASE"/>
    <property type="match status" value="1"/>
</dbReference>
<dbReference type="InterPro" id="IPR027432">
    <property type="entry name" value="dGTP_triphosphohydrolase_C"/>
</dbReference>
<dbReference type="NCBIfam" id="TIGR01353">
    <property type="entry name" value="dGTP_triPase"/>
    <property type="match status" value="1"/>
</dbReference>
<gene>
    <name evidence="3" type="ORF">SAMN02745746_01935</name>
</gene>
<dbReference type="SUPFAM" id="SSF109604">
    <property type="entry name" value="HD-domain/PDEase-like"/>
    <property type="match status" value="1"/>
</dbReference>
<dbReference type="GO" id="GO:0006203">
    <property type="term" value="P:dGTP catabolic process"/>
    <property type="evidence" value="ECO:0007669"/>
    <property type="project" value="TreeGrafter"/>
</dbReference>
<evidence type="ECO:0000259" key="2">
    <source>
        <dbReference type="PROSITE" id="PS51831"/>
    </source>
</evidence>
<evidence type="ECO:0000313" key="4">
    <source>
        <dbReference type="Proteomes" id="UP000192920"/>
    </source>
</evidence>
<dbReference type="CDD" id="cd00077">
    <property type="entry name" value="HDc"/>
    <property type="match status" value="1"/>
</dbReference>
<dbReference type="InterPro" id="IPR050135">
    <property type="entry name" value="dGTPase-like"/>
</dbReference>
<dbReference type="InterPro" id="IPR006674">
    <property type="entry name" value="HD_domain"/>
</dbReference>
<dbReference type="SMART" id="SM00471">
    <property type="entry name" value="HDc"/>
    <property type="match status" value="1"/>
</dbReference>
<dbReference type="Gene3D" id="1.10.3210.10">
    <property type="entry name" value="Hypothetical protein af1432"/>
    <property type="match status" value="1"/>
</dbReference>
<protein>
    <submittedName>
        <fullName evidence="3">dGTPase</fullName>
    </submittedName>
</protein>
<feature type="domain" description="HD" evidence="2">
    <location>
        <begin position="28"/>
        <end position="213"/>
    </location>
</feature>
<keyword evidence="1" id="KW-0378">Hydrolase</keyword>
<name>A0A1Y6BUG2_9NEIS</name>
<dbReference type="Gene3D" id="1.10.3550.10">
    <property type="entry name" value="eoxyguanosinetriphosphate triphosphohydrolase domain-like"/>
    <property type="match status" value="1"/>
</dbReference>
<reference evidence="4" key="1">
    <citation type="submission" date="2017-04" db="EMBL/GenBank/DDBJ databases">
        <authorList>
            <person name="Varghese N."/>
            <person name="Submissions S."/>
        </authorList>
    </citation>
    <scope>NUCLEOTIDE SEQUENCE [LARGE SCALE GENOMIC DNA]</scope>
    <source>
        <strain evidence="4">DSM 22618</strain>
    </source>
</reference>
<dbReference type="STRING" id="1123014.SAMN02745746_01935"/>
<dbReference type="InterPro" id="IPR003607">
    <property type="entry name" value="HD/PDEase_dom"/>
</dbReference>
<dbReference type="PANTHER" id="PTHR11373">
    <property type="entry name" value="DEOXYNUCLEOSIDE TRIPHOSPHATE TRIPHOSPHOHYDROLASE"/>
    <property type="match status" value="1"/>
</dbReference>
<organism evidence="3 4">
    <name type="scientific">Pseudogulbenkiania subflava DSM 22618</name>
    <dbReference type="NCBI Taxonomy" id="1123014"/>
    <lineage>
        <taxon>Bacteria</taxon>
        <taxon>Pseudomonadati</taxon>
        <taxon>Pseudomonadota</taxon>
        <taxon>Betaproteobacteria</taxon>
        <taxon>Neisseriales</taxon>
        <taxon>Chromobacteriaceae</taxon>
        <taxon>Pseudogulbenkiania</taxon>
    </lineage>
</organism>
<accession>A0A1Y6BUG2</accession>
<dbReference type="EMBL" id="FXAG01000009">
    <property type="protein sequence ID" value="SMF21977.1"/>
    <property type="molecule type" value="Genomic_DNA"/>
</dbReference>
<dbReference type="Pfam" id="PF01966">
    <property type="entry name" value="HD"/>
    <property type="match status" value="1"/>
</dbReference>
<evidence type="ECO:0000313" key="3">
    <source>
        <dbReference type="EMBL" id="SMF21977.1"/>
    </source>
</evidence>
<proteinExistence type="predicted"/>
<dbReference type="GO" id="GO:0008832">
    <property type="term" value="F:dGTPase activity"/>
    <property type="evidence" value="ECO:0007669"/>
    <property type="project" value="TreeGrafter"/>
</dbReference>
<dbReference type="InterPro" id="IPR006261">
    <property type="entry name" value="dGTPase"/>
</dbReference>
<evidence type="ECO:0000256" key="1">
    <source>
        <dbReference type="ARBA" id="ARBA00022801"/>
    </source>
</evidence>